<dbReference type="Gene3D" id="3.40.640.10">
    <property type="entry name" value="Type I PLP-dependent aspartate aminotransferase-like (Major domain)"/>
    <property type="match status" value="1"/>
</dbReference>
<comment type="cofactor">
    <cofactor evidence="1 3">
        <name>pyridoxal 5'-phosphate</name>
        <dbReference type="ChEBI" id="CHEBI:597326"/>
    </cofactor>
</comment>
<keyword evidence="4" id="KW-0808">Transferase</keyword>
<evidence type="ECO:0000313" key="4">
    <source>
        <dbReference type="EMBL" id="KAK1754854.1"/>
    </source>
</evidence>
<evidence type="ECO:0000256" key="2">
    <source>
        <dbReference type="ARBA" id="ARBA00022898"/>
    </source>
</evidence>
<comment type="similarity">
    <text evidence="3">Belongs to the trans-sulfuration enzymes family.</text>
</comment>
<dbReference type="InterPro" id="IPR015424">
    <property type="entry name" value="PyrdxlP-dep_Trfase"/>
</dbReference>
<dbReference type="GO" id="GO:0019346">
    <property type="term" value="P:transsulfuration"/>
    <property type="evidence" value="ECO:0007669"/>
    <property type="project" value="InterPro"/>
</dbReference>
<evidence type="ECO:0000256" key="3">
    <source>
        <dbReference type="RuleBase" id="RU362118"/>
    </source>
</evidence>
<dbReference type="InterPro" id="IPR015422">
    <property type="entry name" value="PyrdxlP-dep_Trfase_small"/>
</dbReference>
<name>A0AAJ0BAT7_9PEZI</name>
<dbReference type="PANTHER" id="PTHR42699:SF1">
    <property type="entry name" value="CYSTATHIONINE GAMMA-SYNTHASE-RELATED"/>
    <property type="match status" value="1"/>
</dbReference>
<dbReference type="InterPro" id="IPR051750">
    <property type="entry name" value="Trans-sulfuration_enzymes"/>
</dbReference>
<dbReference type="GO" id="GO:0003962">
    <property type="term" value="F:cystathionine gamma-synthase activity"/>
    <property type="evidence" value="ECO:0007669"/>
    <property type="project" value="TreeGrafter"/>
</dbReference>
<dbReference type="InterPro" id="IPR015421">
    <property type="entry name" value="PyrdxlP-dep_Trfase_major"/>
</dbReference>
<dbReference type="Gene3D" id="3.90.1150.10">
    <property type="entry name" value="Aspartate Aminotransferase, domain 1"/>
    <property type="match status" value="1"/>
</dbReference>
<accession>A0AAJ0BAT7</accession>
<comment type="caution">
    <text evidence="4">The sequence shown here is derived from an EMBL/GenBank/DDBJ whole genome shotgun (WGS) entry which is preliminary data.</text>
</comment>
<dbReference type="Proteomes" id="UP001239445">
    <property type="component" value="Unassembled WGS sequence"/>
</dbReference>
<proteinExistence type="inferred from homology"/>
<dbReference type="Pfam" id="PF01053">
    <property type="entry name" value="Cys_Met_Meta_PP"/>
    <property type="match status" value="1"/>
</dbReference>
<keyword evidence="5" id="KW-1185">Reference proteome</keyword>
<sequence length="557" mass="59982">MPPKILKTPPGHSIPPQVPHNITFHFPGWDAVTTFRRGDPELFASLRSIYPRLGPFFQAKELMDRVHSALGLDSSKSVVGFVDRHVFGIVGGLDLGCRGGEADEEEVVDLRVVEIGEVRLYVVVVPVDDTEATKKRVLGIWQNMGLVVSTRLAEDLLSQEMNVLAADDEEDGKTKGGLAESAAHGALRQKIAGLVGHGVSEGDVFLYPTGMAAVHQAMRVVLQQQGRRKNVVVGVGALFQSTWHVFKDAPGGFKHFGDVGPGLIQKLEAYVVEEKAAGRGGVAFVFVEFPSNPILESADLTGLRVLANKYDFLLIVDDTIGSFCNVDVLPVADILVTSLTKSFSGYANVMAGSLVLPPSSRHHPSLHLTAQALHTNTLYARDAAVLLSNSADYLTRSAILNRNASAVASLLHSSISSLPTSPIKAVLYPPYTKTHENYLSFLRQHHPNPTPDFPSSPGYGCLLSIDFNSEPAARAFYETIQFHHTPHLGAHETLVLNLNVLAWSADAEMAAYQASFGVGQLQVRISVGLEDVDVLLATTQLALEAAAAAAAKAEQIE</sequence>
<protein>
    <submittedName>
        <fullName evidence="4">Pyridoxal phosphate-dependent transferase</fullName>
    </submittedName>
</protein>
<keyword evidence="2 3" id="KW-0663">Pyridoxal phosphate</keyword>
<evidence type="ECO:0000256" key="1">
    <source>
        <dbReference type="ARBA" id="ARBA00001933"/>
    </source>
</evidence>
<dbReference type="AlphaFoldDB" id="A0AAJ0BAT7"/>
<dbReference type="GO" id="GO:0030170">
    <property type="term" value="F:pyridoxal phosphate binding"/>
    <property type="evidence" value="ECO:0007669"/>
    <property type="project" value="InterPro"/>
</dbReference>
<dbReference type="EMBL" id="MU839834">
    <property type="protein sequence ID" value="KAK1754854.1"/>
    <property type="molecule type" value="Genomic_DNA"/>
</dbReference>
<dbReference type="SUPFAM" id="SSF53383">
    <property type="entry name" value="PLP-dependent transferases"/>
    <property type="match status" value="1"/>
</dbReference>
<reference evidence="4" key="1">
    <citation type="submission" date="2023-06" db="EMBL/GenBank/DDBJ databases">
        <title>Genome-scale phylogeny and comparative genomics of the fungal order Sordariales.</title>
        <authorList>
            <consortium name="Lawrence Berkeley National Laboratory"/>
            <person name="Hensen N."/>
            <person name="Bonometti L."/>
            <person name="Westerberg I."/>
            <person name="Brannstrom I.O."/>
            <person name="Guillou S."/>
            <person name="Cros-Aarteil S."/>
            <person name="Calhoun S."/>
            <person name="Haridas S."/>
            <person name="Kuo A."/>
            <person name="Mondo S."/>
            <person name="Pangilinan J."/>
            <person name="Riley R."/>
            <person name="Labutti K."/>
            <person name="Andreopoulos B."/>
            <person name="Lipzen A."/>
            <person name="Chen C."/>
            <person name="Yanf M."/>
            <person name="Daum C."/>
            <person name="Ng V."/>
            <person name="Clum A."/>
            <person name="Steindorff A."/>
            <person name="Ohm R."/>
            <person name="Martin F."/>
            <person name="Silar P."/>
            <person name="Natvig D."/>
            <person name="Lalanne C."/>
            <person name="Gautier V."/>
            <person name="Ament-Velasquez S.L."/>
            <person name="Kruys A."/>
            <person name="Hutchinson M.I."/>
            <person name="Powell A.J."/>
            <person name="Barry K."/>
            <person name="Miller A.N."/>
            <person name="Grigoriev I.V."/>
            <person name="Debuchy R."/>
            <person name="Gladieux P."/>
            <person name="Thoren M.H."/>
            <person name="Johannesson H."/>
        </authorList>
    </citation>
    <scope>NUCLEOTIDE SEQUENCE</scope>
    <source>
        <strain evidence="4">PSN4</strain>
    </source>
</reference>
<gene>
    <name evidence="4" type="ORF">QBC47DRAFT_323280</name>
</gene>
<dbReference type="PANTHER" id="PTHR42699">
    <property type="match status" value="1"/>
</dbReference>
<dbReference type="InterPro" id="IPR000277">
    <property type="entry name" value="Cys/Met-Metab_PyrdxlP-dep_enz"/>
</dbReference>
<organism evidence="4 5">
    <name type="scientific">Echria macrotheca</name>
    <dbReference type="NCBI Taxonomy" id="438768"/>
    <lineage>
        <taxon>Eukaryota</taxon>
        <taxon>Fungi</taxon>
        <taxon>Dikarya</taxon>
        <taxon>Ascomycota</taxon>
        <taxon>Pezizomycotina</taxon>
        <taxon>Sordariomycetes</taxon>
        <taxon>Sordariomycetidae</taxon>
        <taxon>Sordariales</taxon>
        <taxon>Schizotheciaceae</taxon>
        <taxon>Echria</taxon>
    </lineage>
</organism>
<evidence type="ECO:0000313" key="5">
    <source>
        <dbReference type="Proteomes" id="UP001239445"/>
    </source>
</evidence>